<dbReference type="InterPro" id="IPR035919">
    <property type="entry name" value="EAL_sf"/>
</dbReference>
<dbReference type="CDD" id="cd01948">
    <property type="entry name" value="EAL"/>
    <property type="match status" value="1"/>
</dbReference>
<feature type="region of interest" description="Disordered" evidence="2">
    <location>
        <begin position="716"/>
        <end position="738"/>
    </location>
</feature>
<dbReference type="InterPro" id="IPR000014">
    <property type="entry name" value="PAS"/>
</dbReference>
<dbReference type="Pfam" id="PF00072">
    <property type="entry name" value="Response_reg"/>
    <property type="match status" value="1"/>
</dbReference>
<dbReference type="Gene3D" id="3.30.450.20">
    <property type="entry name" value="PAS domain"/>
    <property type="match status" value="1"/>
</dbReference>
<dbReference type="SUPFAM" id="SSF55785">
    <property type="entry name" value="PYP-like sensor domain (PAS domain)"/>
    <property type="match status" value="1"/>
</dbReference>
<dbReference type="SMART" id="SM00267">
    <property type="entry name" value="GGDEF"/>
    <property type="match status" value="1"/>
</dbReference>
<dbReference type="CDD" id="cd01949">
    <property type="entry name" value="GGDEF"/>
    <property type="match status" value="1"/>
</dbReference>
<dbReference type="STRING" id="1817760.A2151_06465"/>
<dbReference type="Pfam" id="PF00563">
    <property type="entry name" value="EAL"/>
    <property type="match status" value="1"/>
</dbReference>
<feature type="domain" description="GGDEF" evidence="5">
    <location>
        <begin position="296"/>
        <end position="430"/>
    </location>
</feature>
<dbReference type="InterPro" id="IPR029787">
    <property type="entry name" value="Nucleotide_cyclase"/>
</dbReference>
<evidence type="ECO:0000259" key="5">
    <source>
        <dbReference type="PROSITE" id="PS50887"/>
    </source>
</evidence>
<dbReference type="AlphaFoldDB" id="A0A1F6TKC2"/>
<dbReference type="PROSITE" id="PS50883">
    <property type="entry name" value="EAL"/>
    <property type="match status" value="1"/>
</dbReference>
<evidence type="ECO:0000259" key="3">
    <source>
        <dbReference type="PROSITE" id="PS50110"/>
    </source>
</evidence>
<evidence type="ECO:0000256" key="2">
    <source>
        <dbReference type="SAM" id="MobiDB-lite"/>
    </source>
</evidence>
<protein>
    <recommendedName>
        <fullName evidence="8">Diguanylate cyclase</fullName>
    </recommendedName>
</protein>
<feature type="compositionally biased region" description="Polar residues" evidence="2">
    <location>
        <begin position="718"/>
        <end position="738"/>
    </location>
</feature>
<feature type="domain" description="Response regulatory" evidence="3">
    <location>
        <begin position="7"/>
        <end position="123"/>
    </location>
</feature>
<feature type="region of interest" description="Disordered" evidence="2">
    <location>
        <begin position="419"/>
        <end position="469"/>
    </location>
</feature>
<dbReference type="InterPro" id="IPR011006">
    <property type="entry name" value="CheY-like_superfamily"/>
</dbReference>
<evidence type="ECO:0000313" key="7">
    <source>
        <dbReference type="Proteomes" id="UP000178885"/>
    </source>
</evidence>
<dbReference type="SMART" id="SM00052">
    <property type="entry name" value="EAL"/>
    <property type="match status" value="1"/>
</dbReference>
<dbReference type="CDD" id="cd00130">
    <property type="entry name" value="PAS"/>
    <property type="match status" value="1"/>
</dbReference>
<dbReference type="SMART" id="SM00091">
    <property type="entry name" value="PAS"/>
    <property type="match status" value="1"/>
</dbReference>
<dbReference type="InterPro" id="IPR035965">
    <property type="entry name" value="PAS-like_dom_sf"/>
</dbReference>
<dbReference type="PROSITE" id="PS50887">
    <property type="entry name" value="GGDEF"/>
    <property type="match status" value="1"/>
</dbReference>
<sequence length="738" mass="80472">MEKNILRLLIVDDSPDDAEVVAIAVRKAGYMLKNQRVQDIAGLEAALAKGSWDLILCEHAPPQCEASQALDALKRAGLDIPFIVVARRIAEEELVRIMRAGALDVIEKTQLFRLPPVIERELRVFEERQALRKAEHALQETQNKHRAIVDGAREAICYCQDGMHIDANRSYLELFGYGNLAELEGVPVMNLIDKGDQPRFKDYLRKAAAKGDETPQEFAALNKDGGRIHVEFAVSSVIVDGEPCTQVVANDVTRRKTIEGRLQYLNQHDPLTGLYNRHYFLQALGKTVEQAKQGAHRGGLLYIGLTQLKEINDVHGHATGDRLIVKIAKLIRERLGEQVLLARFGGDEFAALLDKADEPQLKKTADDIRGLMKETAFSENGKTFHCGCTFGTAVVDRNAEDAQKLLSVAYRAALQMRTPPPAPAAAAPKADIGPETKPQAVPETKKPQPKPEAKPEPKPETKPAAPKSEWAERIQAALDGNAFELAYQPIVNLHGEAAECYEVLLRLPGAGGKLILAAEFLPAAEQAGLGGAIDKWVVHQSLAALCALHREGQPAGFFINLSAASFKEPEILITTQKLLREAGVAPEHVTFEVAEKGLTAHLGAAKTFLAAAKKIGCRIAIDDFAGNPSAFSQLRDLPFDSIKVSAALIRDLANDKASQASLQAVIQVARGLSKGVIVKCLERAEDLAILWNLGVDYVQGNYFQGADTHTNYEFADETTLSSEPTTPHWASTNGTNGR</sequence>
<dbReference type="PANTHER" id="PTHR44757">
    <property type="entry name" value="DIGUANYLATE CYCLASE DGCP"/>
    <property type="match status" value="1"/>
</dbReference>
<dbReference type="Pfam" id="PF13426">
    <property type="entry name" value="PAS_9"/>
    <property type="match status" value="1"/>
</dbReference>
<dbReference type="PANTHER" id="PTHR44757:SF2">
    <property type="entry name" value="BIOFILM ARCHITECTURE MAINTENANCE PROTEIN MBAA"/>
    <property type="match status" value="1"/>
</dbReference>
<dbReference type="SMART" id="SM00448">
    <property type="entry name" value="REC"/>
    <property type="match status" value="1"/>
</dbReference>
<evidence type="ECO:0000313" key="6">
    <source>
        <dbReference type="EMBL" id="OGI45583.1"/>
    </source>
</evidence>
<accession>A0A1F6TKC2</accession>
<comment type="caution">
    <text evidence="1">Lacks conserved residue(s) required for the propagation of feature annotation.</text>
</comment>
<organism evidence="6 7">
    <name type="scientific">Candidatus Muproteobacteria bacterium RBG_16_65_34</name>
    <dbReference type="NCBI Taxonomy" id="1817760"/>
    <lineage>
        <taxon>Bacteria</taxon>
        <taxon>Pseudomonadati</taxon>
        <taxon>Pseudomonadota</taxon>
        <taxon>Candidatus Muproteobacteria</taxon>
    </lineage>
</organism>
<dbReference type="SUPFAM" id="SSF55073">
    <property type="entry name" value="Nucleotide cyclase"/>
    <property type="match status" value="1"/>
</dbReference>
<dbReference type="InterPro" id="IPR052155">
    <property type="entry name" value="Biofilm_reg_signaling"/>
</dbReference>
<dbReference type="Proteomes" id="UP000178885">
    <property type="component" value="Unassembled WGS sequence"/>
</dbReference>
<feature type="domain" description="EAL" evidence="4">
    <location>
        <begin position="467"/>
        <end position="720"/>
    </location>
</feature>
<dbReference type="Pfam" id="PF00990">
    <property type="entry name" value="GGDEF"/>
    <property type="match status" value="1"/>
</dbReference>
<dbReference type="InterPro" id="IPR001633">
    <property type="entry name" value="EAL_dom"/>
</dbReference>
<dbReference type="SUPFAM" id="SSF141868">
    <property type="entry name" value="EAL domain-like"/>
    <property type="match status" value="1"/>
</dbReference>
<evidence type="ECO:0000256" key="1">
    <source>
        <dbReference type="PROSITE-ProRule" id="PRU00169"/>
    </source>
</evidence>
<dbReference type="Gene3D" id="3.30.70.270">
    <property type="match status" value="1"/>
</dbReference>
<dbReference type="GO" id="GO:0000160">
    <property type="term" value="P:phosphorelay signal transduction system"/>
    <property type="evidence" value="ECO:0007669"/>
    <property type="project" value="InterPro"/>
</dbReference>
<gene>
    <name evidence="6" type="ORF">A2151_06465</name>
</gene>
<dbReference type="EMBL" id="MFSU01000101">
    <property type="protein sequence ID" value="OGI45583.1"/>
    <property type="molecule type" value="Genomic_DNA"/>
</dbReference>
<dbReference type="PROSITE" id="PS50110">
    <property type="entry name" value="RESPONSE_REGULATORY"/>
    <property type="match status" value="1"/>
</dbReference>
<comment type="caution">
    <text evidence="6">The sequence shown here is derived from an EMBL/GenBank/DDBJ whole genome shotgun (WGS) entry which is preliminary data.</text>
</comment>
<dbReference type="InterPro" id="IPR001789">
    <property type="entry name" value="Sig_transdc_resp-reg_receiver"/>
</dbReference>
<dbReference type="NCBIfam" id="TIGR00229">
    <property type="entry name" value="sensory_box"/>
    <property type="match status" value="1"/>
</dbReference>
<evidence type="ECO:0008006" key="8">
    <source>
        <dbReference type="Google" id="ProtNLM"/>
    </source>
</evidence>
<dbReference type="InterPro" id="IPR000160">
    <property type="entry name" value="GGDEF_dom"/>
</dbReference>
<dbReference type="SUPFAM" id="SSF52172">
    <property type="entry name" value="CheY-like"/>
    <property type="match status" value="1"/>
</dbReference>
<name>A0A1F6TKC2_9PROT</name>
<evidence type="ECO:0000259" key="4">
    <source>
        <dbReference type="PROSITE" id="PS50883"/>
    </source>
</evidence>
<proteinExistence type="predicted"/>
<feature type="compositionally biased region" description="Basic and acidic residues" evidence="2">
    <location>
        <begin position="443"/>
        <end position="461"/>
    </location>
</feature>
<dbReference type="InterPro" id="IPR043128">
    <property type="entry name" value="Rev_trsase/Diguanyl_cyclase"/>
</dbReference>
<dbReference type="NCBIfam" id="TIGR00254">
    <property type="entry name" value="GGDEF"/>
    <property type="match status" value="1"/>
</dbReference>
<dbReference type="Gene3D" id="3.20.20.450">
    <property type="entry name" value="EAL domain"/>
    <property type="match status" value="1"/>
</dbReference>
<reference evidence="6 7" key="1">
    <citation type="journal article" date="2016" name="Nat. Commun.">
        <title>Thousands of microbial genomes shed light on interconnected biogeochemical processes in an aquifer system.</title>
        <authorList>
            <person name="Anantharaman K."/>
            <person name="Brown C.T."/>
            <person name="Hug L.A."/>
            <person name="Sharon I."/>
            <person name="Castelle C.J."/>
            <person name="Probst A.J."/>
            <person name="Thomas B.C."/>
            <person name="Singh A."/>
            <person name="Wilkins M.J."/>
            <person name="Karaoz U."/>
            <person name="Brodie E.L."/>
            <person name="Williams K.H."/>
            <person name="Hubbard S.S."/>
            <person name="Banfield J.F."/>
        </authorList>
    </citation>
    <scope>NUCLEOTIDE SEQUENCE [LARGE SCALE GENOMIC DNA]</scope>
</reference>
<dbReference type="Gene3D" id="3.40.50.2300">
    <property type="match status" value="1"/>
</dbReference>
<dbReference type="CDD" id="cd00156">
    <property type="entry name" value="REC"/>
    <property type="match status" value="1"/>
</dbReference>